<name>A0AAU9Q7H5_9VIBR</name>
<sequence>MNTTTTPTSTLWHRSRHILTLLFCLAVASALALAFDRDTLTSSAYAWYMIIARLAFYGLALLKAKTIPITLISVIIINEGLLLAQYLGVLAW</sequence>
<protein>
    <submittedName>
        <fullName evidence="2">Uncharacterized protein</fullName>
    </submittedName>
</protein>
<comment type="caution">
    <text evidence="2">The sequence shown here is derived from an EMBL/GenBank/DDBJ whole genome shotgun (WGS) entry which is preliminary data.</text>
</comment>
<feature type="transmembrane region" description="Helical" evidence="1">
    <location>
        <begin position="69"/>
        <end position="89"/>
    </location>
</feature>
<gene>
    <name evidence="2" type="ORF">THF1D04_330005</name>
</gene>
<evidence type="ECO:0000256" key="1">
    <source>
        <dbReference type="SAM" id="Phobius"/>
    </source>
</evidence>
<accession>A0AAU9Q7H5</accession>
<evidence type="ECO:0000313" key="2">
    <source>
        <dbReference type="EMBL" id="CAH1533604.1"/>
    </source>
</evidence>
<keyword evidence="1" id="KW-0472">Membrane</keyword>
<keyword evidence="1" id="KW-1133">Transmembrane helix</keyword>
<dbReference type="EMBL" id="CAKMTQ010000027">
    <property type="protein sequence ID" value="CAH1533604.1"/>
    <property type="molecule type" value="Genomic_DNA"/>
</dbReference>
<evidence type="ECO:0000313" key="3">
    <source>
        <dbReference type="Proteomes" id="UP001295420"/>
    </source>
</evidence>
<organism evidence="2 3">
    <name type="scientific">Vibrio owensii</name>
    <dbReference type="NCBI Taxonomy" id="696485"/>
    <lineage>
        <taxon>Bacteria</taxon>
        <taxon>Pseudomonadati</taxon>
        <taxon>Pseudomonadota</taxon>
        <taxon>Gammaproteobacteria</taxon>
        <taxon>Vibrionales</taxon>
        <taxon>Vibrionaceae</taxon>
        <taxon>Vibrio</taxon>
    </lineage>
</organism>
<feature type="transmembrane region" description="Helical" evidence="1">
    <location>
        <begin position="44"/>
        <end position="62"/>
    </location>
</feature>
<dbReference type="AlphaFoldDB" id="A0AAU9Q7H5"/>
<proteinExistence type="predicted"/>
<dbReference type="RefSeq" id="WP_409931432.1">
    <property type="nucleotide sequence ID" value="NZ_CAKMTQ010000027.1"/>
</dbReference>
<reference evidence="2" key="1">
    <citation type="submission" date="2022-01" db="EMBL/GenBank/DDBJ databases">
        <authorList>
            <person name="Lagorce A."/>
        </authorList>
    </citation>
    <scope>NUCLEOTIDE SEQUENCE</scope>
    <source>
        <strain evidence="2">Th15_F1_D04</strain>
    </source>
</reference>
<keyword evidence="1" id="KW-0812">Transmembrane</keyword>
<dbReference type="Proteomes" id="UP001295420">
    <property type="component" value="Unassembled WGS sequence"/>
</dbReference>